<feature type="region of interest" description="Disordered" evidence="1">
    <location>
        <begin position="49"/>
        <end position="113"/>
    </location>
</feature>
<protein>
    <submittedName>
        <fullName evidence="3">Uncharacterized protein</fullName>
    </submittedName>
</protein>
<reference evidence="3 4" key="1">
    <citation type="submission" date="2016-07" db="EMBL/GenBank/DDBJ databases">
        <title>Pervasive Adenine N6-methylation of Active Genes in Fungi.</title>
        <authorList>
            <consortium name="DOE Joint Genome Institute"/>
            <person name="Mondo S.J."/>
            <person name="Dannebaum R.O."/>
            <person name="Kuo R.C."/>
            <person name="Labutti K."/>
            <person name="Haridas S."/>
            <person name="Kuo A."/>
            <person name="Salamov A."/>
            <person name="Ahrendt S.R."/>
            <person name="Lipzen A."/>
            <person name="Sullivan W."/>
            <person name="Andreopoulos W.B."/>
            <person name="Clum A."/>
            <person name="Lindquist E."/>
            <person name="Daum C."/>
            <person name="Ramamoorthy G.K."/>
            <person name="Gryganskyi A."/>
            <person name="Culley D."/>
            <person name="Magnuson J.K."/>
            <person name="James T.Y."/>
            <person name="O'Malley M.A."/>
            <person name="Stajich J.E."/>
            <person name="Spatafora J.W."/>
            <person name="Visel A."/>
            <person name="Grigoriev I.V."/>
        </authorList>
    </citation>
    <scope>NUCLEOTIDE SEQUENCE [LARGE SCALE GENOMIC DNA]</scope>
    <source>
        <strain evidence="3 4">NRRL 2496</strain>
    </source>
</reference>
<keyword evidence="4" id="KW-1185">Reference proteome</keyword>
<dbReference type="OMA" id="ATTYIRH"/>
<accession>A0A1X2HVK5</accession>
<sequence length="113" mass="12669">MSGIAFNVLWVVCVLLLLLALYLAIRRRRLAQRQAVRARQQVYGYNPTAQPERTTQFYGSPSHHVVSPGPSRAHDLEMGNVQAPPPVYKPEDAPPPAYQDYRKDIPVQPSTSS</sequence>
<evidence type="ECO:0000256" key="2">
    <source>
        <dbReference type="SAM" id="Phobius"/>
    </source>
</evidence>
<dbReference type="EMBL" id="MCGN01000001">
    <property type="protein sequence ID" value="ORZ03577.1"/>
    <property type="molecule type" value="Genomic_DNA"/>
</dbReference>
<dbReference type="InParanoid" id="A0A1X2HVK5"/>
<evidence type="ECO:0000313" key="4">
    <source>
        <dbReference type="Proteomes" id="UP000242180"/>
    </source>
</evidence>
<feature type="compositionally biased region" description="Low complexity" evidence="1">
    <location>
        <begin position="59"/>
        <end position="71"/>
    </location>
</feature>
<name>A0A1X2HVK5_SYNRA</name>
<organism evidence="3 4">
    <name type="scientific">Syncephalastrum racemosum</name>
    <name type="common">Filamentous fungus</name>
    <dbReference type="NCBI Taxonomy" id="13706"/>
    <lineage>
        <taxon>Eukaryota</taxon>
        <taxon>Fungi</taxon>
        <taxon>Fungi incertae sedis</taxon>
        <taxon>Mucoromycota</taxon>
        <taxon>Mucoromycotina</taxon>
        <taxon>Mucoromycetes</taxon>
        <taxon>Mucorales</taxon>
        <taxon>Syncephalastraceae</taxon>
        <taxon>Syncephalastrum</taxon>
    </lineage>
</organism>
<dbReference type="AlphaFoldDB" id="A0A1X2HVK5"/>
<keyword evidence="2" id="KW-1133">Transmembrane helix</keyword>
<keyword evidence="2" id="KW-0472">Membrane</keyword>
<comment type="caution">
    <text evidence="3">The sequence shown here is derived from an EMBL/GenBank/DDBJ whole genome shotgun (WGS) entry which is preliminary data.</text>
</comment>
<dbReference type="Proteomes" id="UP000242180">
    <property type="component" value="Unassembled WGS sequence"/>
</dbReference>
<gene>
    <name evidence="3" type="ORF">BCR43DRAFT_483602</name>
</gene>
<feature type="compositionally biased region" description="Pro residues" evidence="1">
    <location>
        <begin position="83"/>
        <end position="97"/>
    </location>
</feature>
<proteinExistence type="predicted"/>
<keyword evidence="2" id="KW-0812">Transmembrane</keyword>
<feature type="transmembrane region" description="Helical" evidence="2">
    <location>
        <begin position="6"/>
        <end position="25"/>
    </location>
</feature>
<feature type="compositionally biased region" description="Polar residues" evidence="1">
    <location>
        <begin position="49"/>
        <end position="58"/>
    </location>
</feature>
<evidence type="ECO:0000313" key="3">
    <source>
        <dbReference type="EMBL" id="ORZ03577.1"/>
    </source>
</evidence>
<dbReference type="OrthoDB" id="2264841at2759"/>
<evidence type="ECO:0000256" key="1">
    <source>
        <dbReference type="SAM" id="MobiDB-lite"/>
    </source>
</evidence>